<evidence type="ECO:0000256" key="1">
    <source>
        <dbReference type="SAM" id="MobiDB-lite"/>
    </source>
</evidence>
<dbReference type="AlphaFoldDB" id="A0A645ETX2"/>
<dbReference type="EMBL" id="VSSQ01050596">
    <property type="protein sequence ID" value="MPN04672.1"/>
    <property type="molecule type" value="Genomic_DNA"/>
</dbReference>
<name>A0A645ETX2_9ZZZZ</name>
<reference evidence="2" key="1">
    <citation type="submission" date="2019-08" db="EMBL/GenBank/DDBJ databases">
        <authorList>
            <person name="Kucharzyk K."/>
            <person name="Murdoch R.W."/>
            <person name="Higgins S."/>
            <person name="Loffler F."/>
        </authorList>
    </citation>
    <scope>NUCLEOTIDE SEQUENCE</scope>
</reference>
<sequence length="68" mass="7708">MFDTRIHDSTMPYPASQSYHNRSEHKAALEEAKRIQRETQRAARAERLANAILANDFVIALIGGAKRI</sequence>
<accession>A0A645ETX2</accession>
<proteinExistence type="predicted"/>
<feature type="region of interest" description="Disordered" evidence="1">
    <location>
        <begin position="1"/>
        <end position="21"/>
    </location>
</feature>
<comment type="caution">
    <text evidence="2">The sequence shown here is derived from an EMBL/GenBank/DDBJ whole genome shotgun (WGS) entry which is preliminary data.</text>
</comment>
<protein>
    <submittedName>
        <fullName evidence="2">Uncharacterized protein</fullName>
    </submittedName>
</protein>
<evidence type="ECO:0000313" key="2">
    <source>
        <dbReference type="EMBL" id="MPN04672.1"/>
    </source>
</evidence>
<organism evidence="2">
    <name type="scientific">bioreactor metagenome</name>
    <dbReference type="NCBI Taxonomy" id="1076179"/>
    <lineage>
        <taxon>unclassified sequences</taxon>
        <taxon>metagenomes</taxon>
        <taxon>ecological metagenomes</taxon>
    </lineage>
</organism>
<gene>
    <name evidence="2" type="ORF">SDC9_151917</name>
</gene>